<organism evidence="1 2">
    <name type="scientific">Halorhabdus tiamatea SARL4B</name>
    <dbReference type="NCBI Taxonomy" id="1033806"/>
    <lineage>
        <taxon>Archaea</taxon>
        <taxon>Methanobacteriati</taxon>
        <taxon>Methanobacteriota</taxon>
        <taxon>Stenosarchaea group</taxon>
        <taxon>Halobacteria</taxon>
        <taxon>Halobacteriales</taxon>
        <taxon>Haloarculaceae</taxon>
        <taxon>Halorhabdus</taxon>
    </lineage>
</organism>
<protein>
    <submittedName>
        <fullName evidence="1">Uncharacterized protein</fullName>
    </submittedName>
</protein>
<evidence type="ECO:0000313" key="1">
    <source>
        <dbReference type="EMBL" id="ERJ07675.1"/>
    </source>
</evidence>
<sequence>MIGSIAVSMSVFAAAGAGERPRLDDHAERVDVLSARLVEQRAGRAADRASFVRRSDVVGSQDITGLTRRDAVGRPVVVRVGGSAAEIER</sequence>
<accession>U2FCE9</accession>
<dbReference type="Proteomes" id="UP000003861">
    <property type="component" value="Unassembled WGS sequence"/>
</dbReference>
<reference evidence="1 2" key="2">
    <citation type="journal article" date="2013" name="PLoS ONE">
        <title>INDIGO - INtegrated Data Warehouse of MIcrobial GenOmes with Examples from the Red Sea Extremophiles.</title>
        <authorList>
            <person name="Alam I."/>
            <person name="Antunes A."/>
            <person name="Kamau A.A."/>
            <person name="Ba Alawi W."/>
            <person name="Kalkatawi M."/>
            <person name="Stingl U."/>
            <person name="Bajic V.B."/>
        </authorList>
    </citation>
    <scope>NUCLEOTIDE SEQUENCE [LARGE SCALE GENOMIC DNA]</scope>
    <source>
        <strain evidence="1 2">SARL4B</strain>
    </source>
</reference>
<proteinExistence type="predicted"/>
<dbReference type="EMBL" id="AFNT02000001">
    <property type="protein sequence ID" value="ERJ07675.1"/>
    <property type="molecule type" value="Genomic_DNA"/>
</dbReference>
<name>U2FCE9_9EURY</name>
<gene>
    <name evidence="1" type="ORF">HLRTI_000044</name>
</gene>
<dbReference type="AlphaFoldDB" id="U2FCE9"/>
<evidence type="ECO:0000313" key="2">
    <source>
        <dbReference type="Proteomes" id="UP000003861"/>
    </source>
</evidence>
<comment type="caution">
    <text evidence="1">The sequence shown here is derived from an EMBL/GenBank/DDBJ whole genome shotgun (WGS) entry which is preliminary data.</text>
</comment>
<reference evidence="1 2" key="1">
    <citation type="journal article" date="2011" name="J. Bacteriol.">
        <title>Genome sequence of Halorhabdus tiamatea, the first archaeon isolated from a deep-sea anoxic brine lake.</title>
        <authorList>
            <person name="Antunes A."/>
            <person name="Alam I."/>
            <person name="Bajic V.B."/>
            <person name="Stingl U."/>
        </authorList>
    </citation>
    <scope>NUCLEOTIDE SEQUENCE [LARGE SCALE GENOMIC DNA]</scope>
    <source>
        <strain evidence="1 2">SARL4B</strain>
    </source>
</reference>